<keyword evidence="2" id="KW-1133">Transmembrane helix</keyword>
<protein>
    <submittedName>
        <fullName evidence="3">Mg2+ transporter zinc transport protein</fullName>
    </submittedName>
</protein>
<feature type="compositionally biased region" description="Polar residues" evidence="1">
    <location>
        <begin position="1236"/>
        <end position="1251"/>
    </location>
</feature>
<dbReference type="GO" id="GO:0016020">
    <property type="term" value="C:membrane"/>
    <property type="evidence" value="ECO:0007669"/>
    <property type="project" value="InterPro"/>
</dbReference>
<evidence type="ECO:0000256" key="1">
    <source>
        <dbReference type="SAM" id="MobiDB-lite"/>
    </source>
</evidence>
<feature type="transmembrane region" description="Helical" evidence="2">
    <location>
        <begin position="1155"/>
        <end position="1173"/>
    </location>
</feature>
<proteinExistence type="predicted"/>
<evidence type="ECO:0000256" key="2">
    <source>
        <dbReference type="SAM" id="Phobius"/>
    </source>
</evidence>
<name>A0A364MSR5_STELY</name>
<organism evidence="3 4">
    <name type="scientific">Stemphylium lycopersici</name>
    <name type="common">Tomato gray leaf spot disease fungus</name>
    <name type="synonym">Thyrospora lycopersici</name>
    <dbReference type="NCBI Taxonomy" id="183478"/>
    <lineage>
        <taxon>Eukaryota</taxon>
        <taxon>Fungi</taxon>
        <taxon>Dikarya</taxon>
        <taxon>Ascomycota</taxon>
        <taxon>Pezizomycotina</taxon>
        <taxon>Dothideomycetes</taxon>
        <taxon>Pleosporomycetidae</taxon>
        <taxon>Pleosporales</taxon>
        <taxon>Pleosporineae</taxon>
        <taxon>Pleosporaceae</taxon>
        <taxon>Stemphylium</taxon>
    </lineage>
</organism>
<gene>
    <name evidence="3" type="ORF">DDE83_008791</name>
</gene>
<feature type="region of interest" description="Disordered" evidence="1">
    <location>
        <begin position="1"/>
        <end position="49"/>
    </location>
</feature>
<keyword evidence="4" id="KW-1185">Reference proteome</keyword>
<feature type="region of interest" description="Disordered" evidence="1">
    <location>
        <begin position="1228"/>
        <end position="1285"/>
    </location>
</feature>
<comment type="caution">
    <text evidence="3">The sequence shown here is derived from an EMBL/GenBank/DDBJ whole genome shotgun (WGS) entry which is preliminary data.</text>
</comment>
<feature type="transmembrane region" description="Helical" evidence="2">
    <location>
        <begin position="1185"/>
        <end position="1204"/>
    </location>
</feature>
<sequence>MASEGTEPERSDRSRASSISVPPGSPKNGQTSHDMNNEKAERQPNPMMVHKRNSLLDKPKPETCTSMPEQLKKDSHETHPYVSFGDHGTTASLNAFGDIIQISQAHRSARSGIVSVDLPEVPEPSSVQSRAQKLMSARESDGEGLLRDHKEPTKPETYSSVYLAVSIFVNGEPQELSIDGDDNVDNLRITAKSNPGFQVEPGRSLQTTVAYKILVREKSWDGTDFPITQNSLYSMHNMLSKFSFARLDMSPDENIDFIMRRNLEHILSVCSIPLPEPGQDPSDDQEPINEPIGLTCGDMSGHRIVTSASFNNIDRNTYVLHLRQRISQVCRGHIIWLMNADKVENRSENPDKTRLSFATNYWVTGKAISKDGPCVESLTDTPFQLIKFADYGRLFKMNENSWNVEKLKKQVEENSKSCEAIGSDIVEMEMKEVFKNLAQDWIRQLHAANARGFYAFSRPQSNSTRLREFRLEDHVWIWKALGALIDGIPDIESKKSKFGQNGFIQRKINSKSVIQDSDLMFKYAPKTFQKHVLRRFTTENPVSKQRMLAVARSPGENRFYLHSRDITLFYEENRKFFSMHTALWKTTMDIQKNHEESEDSGWSNPMRYILDIILGNSKDNMEAGRILLQSLSANGLFPGSLDPLTKEPALYDETWRDDYWHRTFEIPFLLWKNWDSELFRCIRCNDPAQTQKETSDVRTQPAKGSSATLLASDLFSTQMRMKKRMPFNNVILQKSIVELADEWLYELPEFFSPEVSNEGSIEDKDPNEADEGFIIDIPKTNQWNRNREYRDPLLEKSLWSNKAMSERLGELRTPGNSKKRLVWFKEIPKDVQSILKTQSLSQGSVSLDLSFKKHRNKVKYFSDEVTATANTWTTEFHLSSYRFSTVKSETSMNFLGNQKLFIERVGSGFRFVGDFFDRYWTCYVLETESGEKVNGRNDLKEILEPAKLEMASDGHKKPWKQRKVLELLLCGRMLKQLAQRYEGITYEIGKEMVNVLHATSQEEATSGEKATSGDQVKIKEVGKKEERVNKSIVSISNELFSMQMNNGAYSDLWTAWPAFQYSLQLLEEDLKDVLEKTEEWSNRKKEREPEEPRWTKNDERRYRAAITKLTIENSHAIRDLKDQARTIQSLRASISSGLDSARDELELQNADLIRSFTYLTAVFLPLGFATGIWSMADSSPRSESITGMVITAAVVLILTTAMFLKLPALNKFRNQHDSRAYWEWRNRQRNKARASNPKSTQQNSQADSHGQNLDRPPPQAGHRSESRLTNQAQQDSPPQNVRVSGRLNSIESLRRFLGLDSRSPIANDLSSA</sequence>
<dbReference type="InterPro" id="IPR002523">
    <property type="entry name" value="MgTranspt_CorA/ZnTranspt_ZntB"/>
</dbReference>
<reference evidence="4" key="1">
    <citation type="submission" date="2018-05" db="EMBL/GenBank/DDBJ databases">
        <title>Draft genome sequence of Stemphylium lycopersici strain CIDEFI 213.</title>
        <authorList>
            <person name="Medina R."/>
            <person name="Franco M.E.E."/>
            <person name="Lucentini C.G."/>
            <person name="Saparrat M.C.N."/>
            <person name="Balatti P.A."/>
        </authorList>
    </citation>
    <scope>NUCLEOTIDE SEQUENCE [LARGE SCALE GENOMIC DNA]</scope>
    <source>
        <strain evidence="4">CIDEFI 213</strain>
    </source>
</reference>
<dbReference type="Proteomes" id="UP000249619">
    <property type="component" value="Unassembled WGS sequence"/>
</dbReference>
<evidence type="ECO:0000313" key="4">
    <source>
        <dbReference type="Proteomes" id="UP000249619"/>
    </source>
</evidence>
<keyword evidence="2" id="KW-0472">Membrane</keyword>
<accession>A0A364MSR5</accession>
<dbReference type="Gene3D" id="1.20.58.340">
    <property type="entry name" value="Magnesium transport protein CorA, transmembrane region"/>
    <property type="match status" value="1"/>
</dbReference>
<feature type="compositionally biased region" description="Polar residues" evidence="1">
    <location>
        <begin position="1267"/>
        <end position="1285"/>
    </location>
</feature>
<dbReference type="EMBL" id="QGDH01000248">
    <property type="protein sequence ID" value="RAR01816.1"/>
    <property type="molecule type" value="Genomic_DNA"/>
</dbReference>
<dbReference type="GO" id="GO:0046873">
    <property type="term" value="F:metal ion transmembrane transporter activity"/>
    <property type="evidence" value="ECO:0007669"/>
    <property type="project" value="InterPro"/>
</dbReference>
<dbReference type="STRING" id="183478.A0A364MSR5"/>
<dbReference type="Pfam" id="PF01544">
    <property type="entry name" value="CorA"/>
    <property type="match status" value="1"/>
</dbReference>
<keyword evidence="2" id="KW-0812">Transmembrane</keyword>
<evidence type="ECO:0000313" key="3">
    <source>
        <dbReference type="EMBL" id="RAR01816.1"/>
    </source>
</evidence>